<evidence type="ECO:0000256" key="16">
    <source>
        <dbReference type="HAMAP-Rule" id="MF_01274"/>
    </source>
</evidence>
<dbReference type="PANTHER" id="PTHR34265:SF1">
    <property type="entry name" value="TYPE III PANTOTHENATE KINASE"/>
    <property type="match status" value="1"/>
</dbReference>
<dbReference type="GO" id="GO:0005737">
    <property type="term" value="C:cytoplasm"/>
    <property type="evidence" value="ECO:0007669"/>
    <property type="project" value="UniProtKB-SubCell"/>
</dbReference>
<evidence type="ECO:0000256" key="6">
    <source>
        <dbReference type="ARBA" id="ARBA00012102"/>
    </source>
</evidence>
<keyword evidence="18" id="KW-1185">Reference proteome</keyword>
<dbReference type="CDD" id="cd24015">
    <property type="entry name" value="ASKHA_NBD_PanK-III"/>
    <property type="match status" value="1"/>
</dbReference>
<dbReference type="Proteomes" id="UP000237056">
    <property type="component" value="Unassembled WGS sequence"/>
</dbReference>
<evidence type="ECO:0000256" key="12">
    <source>
        <dbReference type="ARBA" id="ARBA00022958"/>
    </source>
</evidence>
<evidence type="ECO:0000256" key="11">
    <source>
        <dbReference type="ARBA" id="ARBA00022840"/>
    </source>
</evidence>
<dbReference type="GO" id="GO:0004594">
    <property type="term" value="F:pantothenate kinase activity"/>
    <property type="evidence" value="ECO:0007669"/>
    <property type="project" value="UniProtKB-UniRule"/>
</dbReference>
<dbReference type="EMBL" id="PQNY01000003">
    <property type="protein sequence ID" value="POS02637.1"/>
    <property type="molecule type" value="Genomic_DNA"/>
</dbReference>
<feature type="binding site" evidence="16">
    <location>
        <begin position="93"/>
        <end position="96"/>
    </location>
    <ligand>
        <name>substrate</name>
    </ligand>
</feature>
<keyword evidence="10 16" id="KW-0418">Kinase</keyword>
<keyword evidence="7 16" id="KW-0963">Cytoplasm</keyword>
<comment type="subunit">
    <text evidence="5 16">Homodimer.</text>
</comment>
<proteinExistence type="inferred from homology"/>
<feature type="binding site" evidence="16">
    <location>
        <begin position="6"/>
        <end position="13"/>
    </location>
    <ligand>
        <name>ATP</name>
        <dbReference type="ChEBI" id="CHEBI:30616"/>
    </ligand>
</feature>
<evidence type="ECO:0000313" key="18">
    <source>
        <dbReference type="Proteomes" id="UP000237056"/>
    </source>
</evidence>
<evidence type="ECO:0000256" key="3">
    <source>
        <dbReference type="ARBA" id="ARBA00004496"/>
    </source>
</evidence>
<evidence type="ECO:0000256" key="1">
    <source>
        <dbReference type="ARBA" id="ARBA00001206"/>
    </source>
</evidence>
<evidence type="ECO:0000256" key="14">
    <source>
        <dbReference type="ARBA" id="ARBA00038036"/>
    </source>
</evidence>
<name>A0A2S4NAB4_9FLAO</name>
<comment type="pathway">
    <text evidence="4 16">Cofactor biosynthesis; coenzyme A biosynthesis; CoA from (R)-pantothenate: step 1/5.</text>
</comment>
<gene>
    <name evidence="16" type="primary">coaX</name>
    <name evidence="17" type="ORF">Q361_103151</name>
</gene>
<feature type="active site" description="Proton acceptor" evidence="16">
    <location>
        <position position="95"/>
    </location>
</feature>
<dbReference type="Gene3D" id="3.30.420.40">
    <property type="match status" value="2"/>
</dbReference>
<comment type="subcellular location">
    <subcellularLocation>
        <location evidence="3 16">Cytoplasm</location>
    </subcellularLocation>
</comment>
<accession>A0A2S4NAB4</accession>
<organism evidence="17 18">
    <name type="scientific">Flavobacterium croceum DSM 17960</name>
    <dbReference type="NCBI Taxonomy" id="1121886"/>
    <lineage>
        <taxon>Bacteria</taxon>
        <taxon>Pseudomonadati</taxon>
        <taxon>Bacteroidota</taxon>
        <taxon>Flavobacteriia</taxon>
        <taxon>Flavobacteriales</taxon>
        <taxon>Flavobacteriaceae</taxon>
        <taxon>Flavobacterium</taxon>
    </lineage>
</organism>
<keyword evidence="13 16" id="KW-0173">Coenzyme A biosynthesis</keyword>
<sequence length="242" mass="27622">MVFVIDIGNTKIKTAVFEADKLVVRTDFEYENWQKNILKKIDSFSKIETVIVASVAKFDENDFLFLSKFKLIFITNNTKLPFHNLYTTPNTLGIDRKVLAAGAVLKYQNINRLIIDAGTCVTYDFVDSNNSYFGGAISPGLRIRYKSLHDYTAKLPLLEAQMPEHFIGNATSESIHAGVIYGLLHEIDGFIDHYRAIYENFIIILTGGDTEFLAKQLKNIIFANENFLLESLNLIYQYQEHD</sequence>
<keyword evidence="16" id="KW-0479">Metal-binding</keyword>
<dbReference type="InterPro" id="IPR004619">
    <property type="entry name" value="Type_III_PanK"/>
</dbReference>
<dbReference type="InterPro" id="IPR043129">
    <property type="entry name" value="ATPase_NBD"/>
</dbReference>
<dbReference type="Pfam" id="PF03309">
    <property type="entry name" value="Pan_kinase"/>
    <property type="match status" value="1"/>
</dbReference>
<evidence type="ECO:0000256" key="15">
    <source>
        <dbReference type="ARBA" id="ARBA00040883"/>
    </source>
</evidence>
<dbReference type="OrthoDB" id="9804707at2"/>
<comment type="caution">
    <text evidence="17">The sequence shown here is derived from an EMBL/GenBank/DDBJ whole genome shotgun (WGS) entry which is preliminary data.</text>
</comment>
<evidence type="ECO:0000256" key="13">
    <source>
        <dbReference type="ARBA" id="ARBA00022993"/>
    </source>
</evidence>
<feature type="binding site" evidence="16">
    <location>
        <position position="171"/>
    </location>
    <ligand>
        <name>substrate</name>
    </ligand>
</feature>
<evidence type="ECO:0000256" key="2">
    <source>
        <dbReference type="ARBA" id="ARBA00001958"/>
    </source>
</evidence>
<feature type="binding site" evidence="16">
    <location>
        <position position="116"/>
    </location>
    <ligand>
        <name>K(+)</name>
        <dbReference type="ChEBI" id="CHEBI:29103"/>
    </ligand>
</feature>
<dbReference type="AlphaFoldDB" id="A0A2S4NAB4"/>
<dbReference type="GO" id="GO:0046872">
    <property type="term" value="F:metal ion binding"/>
    <property type="evidence" value="ECO:0007669"/>
    <property type="project" value="UniProtKB-KW"/>
</dbReference>
<comment type="cofactor">
    <cofactor evidence="2">
        <name>K(+)</name>
        <dbReference type="ChEBI" id="CHEBI:29103"/>
    </cofactor>
</comment>
<dbReference type="GO" id="GO:0015937">
    <property type="term" value="P:coenzyme A biosynthetic process"/>
    <property type="evidence" value="ECO:0007669"/>
    <property type="project" value="UniProtKB-UniRule"/>
</dbReference>
<reference evidence="17 18" key="1">
    <citation type="submission" date="2018-01" db="EMBL/GenBank/DDBJ databases">
        <title>Genomic Encyclopedia of Type Strains, Phase I: the one thousand microbial genomes (KMG-I) project.</title>
        <authorList>
            <person name="Goeker M."/>
        </authorList>
    </citation>
    <scope>NUCLEOTIDE SEQUENCE [LARGE SCALE GENOMIC DNA]</scope>
    <source>
        <strain evidence="17 18">DSM 17960</strain>
    </source>
</reference>
<dbReference type="SUPFAM" id="SSF53067">
    <property type="entry name" value="Actin-like ATPase domain"/>
    <property type="match status" value="2"/>
</dbReference>
<evidence type="ECO:0000256" key="4">
    <source>
        <dbReference type="ARBA" id="ARBA00005225"/>
    </source>
</evidence>
<feature type="binding site" evidence="16">
    <location>
        <position position="119"/>
    </location>
    <ligand>
        <name>ATP</name>
        <dbReference type="ChEBI" id="CHEBI:30616"/>
    </ligand>
</feature>
<protein>
    <recommendedName>
        <fullName evidence="15 16">Type III pantothenate kinase</fullName>
        <ecNumber evidence="6 16">2.7.1.33</ecNumber>
    </recommendedName>
    <alternativeName>
        <fullName evidence="16">PanK-III</fullName>
    </alternativeName>
    <alternativeName>
        <fullName evidence="16">Pantothenic acid kinase</fullName>
    </alternativeName>
</protein>
<evidence type="ECO:0000256" key="7">
    <source>
        <dbReference type="ARBA" id="ARBA00022490"/>
    </source>
</evidence>
<keyword evidence="8 16" id="KW-0808">Transferase</keyword>
<evidence type="ECO:0000256" key="5">
    <source>
        <dbReference type="ARBA" id="ARBA00011738"/>
    </source>
</evidence>
<keyword evidence="9 16" id="KW-0547">Nucleotide-binding</keyword>
<dbReference type="PANTHER" id="PTHR34265">
    <property type="entry name" value="TYPE III PANTOTHENATE KINASE"/>
    <property type="match status" value="1"/>
</dbReference>
<keyword evidence="11 16" id="KW-0067">ATP-binding</keyword>
<comment type="function">
    <text evidence="16">Catalyzes the phosphorylation of pantothenate (Pan), the first step in CoA biosynthesis.</text>
</comment>
<comment type="cofactor">
    <cofactor evidence="16">
        <name>NH4(+)</name>
        <dbReference type="ChEBI" id="CHEBI:28938"/>
    </cofactor>
    <cofactor evidence="16">
        <name>K(+)</name>
        <dbReference type="ChEBI" id="CHEBI:29103"/>
    </cofactor>
    <text evidence="16">A monovalent cation. Ammonium or potassium.</text>
</comment>
<dbReference type="RefSeq" id="WP_103725294.1">
    <property type="nucleotide sequence ID" value="NZ_PQNY01000003.1"/>
</dbReference>
<dbReference type="HAMAP" id="MF_01274">
    <property type="entry name" value="Pantothen_kinase_3"/>
    <property type="match status" value="1"/>
</dbReference>
<dbReference type="EC" id="2.7.1.33" evidence="6 16"/>
<dbReference type="NCBIfam" id="TIGR00671">
    <property type="entry name" value="baf"/>
    <property type="match status" value="1"/>
</dbReference>
<evidence type="ECO:0000313" key="17">
    <source>
        <dbReference type="EMBL" id="POS02637.1"/>
    </source>
</evidence>
<comment type="similarity">
    <text evidence="14 16">Belongs to the type III pantothenate kinase family.</text>
</comment>
<evidence type="ECO:0000256" key="10">
    <source>
        <dbReference type="ARBA" id="ARBA00022777"/>
    </source>
</evidence>
<feature type="binding site" evidence="16">
    <location>
        <position position="86"/>
    </location>
    <ligand>
        <name>substrate</name>
    </ligand>
</feature>
<evidence type="ECO:0000256" key="8">
    <source>
        <dbReference type="ARBA" id="ARBA00022679"/>
    </source>
</evidence>
<dbReference type="NCBIfam" id="NF009853">
    <property type="entry name" value="PRK13320.1-5"/>
    <property type="match status" value="1"/>
</dbReference>
<comment type="catalytic activity">
    <reaction evidence="1 16">
        <text>(R)-pantothenate + ATP = (R)-4'-phosphopantothenate + ADP + H(+)</text>
        <dbReference type="Rhea" id="RHEA:16373"/>
        <dbReference type="ChEBI" id="CHEBI:10986"/>
        <dbReference type="ChEBI" id="CHEBI:15378"/>
        <dbReference type="ChEBI" id="CHEBI:29032"/>
        <dbReference type="ChEBI" id="CHEBI:30616"/>
        <dbReference type="ChEBI" id="CHEBI:456216"/>
        <dbReference type="EC" id="2.7.1.33"/>
    </reaction>
</comment>
<dbReference type="UniPathway" id="UPA00241">
    <property type="reaction ID" value="UER00352"/>
</dbReference>
<evidence type="ECO:0000256" key="9">
    <source>
        <dbReference type="ARBA" id="ARBA00022741"/>
    </source>
</evidence>
<keyword evidence="12 16" id="KW-0630">Potassium</keyword>
<dbReference type="GO" id="GO:0005524">
    <property type="term" value="F:ATP binding"/>
    <property type="evidence" value="ECO:0007669"/>
    <property type="project" value="UniProtKB-UniRule"/>
</dbReference>